<evidence type="ECO:0000313" key="3">
    <source>
        <dbReference type="Proteomes" id="UP000706039"/>
    </source>
</evidence>
<keyword evidence="1" id="KW-1133">Transmembrane helix</keyword>
<sequence length="79" mass="8503">MPDDPMGTLLHWPHHLEDMLGLVIVAAVVGAYSLLFAFTRRPWQGWAITAFVAFAAMTALIWASPTKPSAAVGVEIPDG</sequence>
<organism evidence="2 3">
    <name type="scientific">Sphingomonas colocasiae</name>
    <dbReference type="NCBI Taxonomy" id="1848973"/>
    <lineage>
        <taxon>Bacteria</taxon>
        <taxon>Pseudomonadati</taxon>
        <taxon>Pseudomonadota</taxon>
        <taxon>Alphaproteobacteria</taxon>
        <taxon>Sphingomonadales</taxon>
        <taxon>Sphingomonadaceae</taxon>
        <taxon>Sphingomonas</taxon>
    </lineage>
</organism>
<keyword evidence="3" id="KW-1185">Reference proteome</keyword>
<accession>A0ABS7PWR1</accession>
<gene>
    <name evidence="2" type="ORF">K7G82_22500</name>
</gene>
<evidence type="ECO:0000256" key="1">
    <source>
        <dbReference type="SAM" id="Phobius"/>
    </source>
</evidence>
<comment type="caution">
    <text evidence="2">The sequence shown here is derived from an EMBL/GenBank/DDBJ whole genome shotgun (WGS) entry which is preliminary data.</text>
</comment>
<dbReference type="Proteomes" id="UP000706039">
    <property type="component" value="Unassembled WGS sequence"/>
</dbReference>
<proteinExistence type="predicted"/>
<reference evidence="2 3" key="1">
    <citation type="submission" date="2021-08" db="EMBL/GenBank/DDBJ databases">
        <authorList>
            <person name="Tuo L."/>
        </authorList>
    </citation>
    <scope>NUCLEOTIDE SEQUENCE [LARGE SCALE GENOMIC DNA]</scope>
    <source>
        <strain evidence="2 3">JCM 31229</strain>
    </source>
</reference>
<keyword evidence="1" id="KW-0472">Membrane</keyword>
<feature type="transmembrane region" description="Helical" evidence="1">
    <location>
        <begin position="45"/>
        <end position="63"/>
    </location>
</feature>
<evidence type="ECO:0000313" key="2">
    <source>
        <dbReference type="EMBL" id="MBY8825090.1"/>
    </source>
</evidence>
<dbReference type="EMBL" id="JAINVV010000011">
    <property type="protein sequence ID" value="MBY8825090.1"/>
    <property type="molecule type" value="Genomic_DNA"/>
</dbReference>
<feature type="transmembrane region" description="Helical" evidence="1">
    <location>
        <begin position="20"/>
        <end position="38"/>
    </location>
</feature>
<dbReference type="RefSeq" id="WP_222992194.1">
    <property type="nucleotide sequence ID" value="NZ_JAINVV010000011.1"/>
</dbReference>
<protein>
    <submittedName>
        <fullName evidence="2">Uncharacterized protein</fullName>
    </submittedName>
</protein>
<name>A0ABS7PWR1_9SPHN</name>
<keyword evidence="1" id="KW-0812">Transmembrane</keyword>